<sequence>MAGLPPQTCNERQVSAIEANNRPEACTTLSNIEHQSIRQIRQWADRIWLNSQRDNLLISTSIGSAPVTIQSSIQQSKINIAIYCADEAFTKKMQQEKWLLDRKPGLRHIHTSISYQASHQTESVYSENPEMADFAPMSEETTV</sequence>
<reference evidence="2 3" key="1">
    <citation type="submission" date="2012-12" db="EMBL/GenBank/DDBJ databases">
        <title>Genome Assembly of Photobacterium sp. AK15.</title>
        <authorList>
            <person name="Khatri I."/>
            <person name="Vaidya B."/>
            <person name="Srinivas T.N.R."/>
            <person name="Subramanian S."/>
            <person name="Pinnaka A."/>
        </authorList>
    </citation>
    <scope>NUCLEOTIDE SEQUENCE [LARGE SCALE GENOMIC DNA]</scope>
    <source>
        <strain evidence="2 3">AK15</strain>
    </source>
</reference>
<proteinExistence type="predicted"/>
<evidence type="ECO:0000256" key="1">
    <source>
        <dbReference type="SAM" id="MobiDB-lite"/>
    </source>
</evidence>
<evidence type="ECO:0000313" key="2">
    <source>
        <dbReference type="EMBL" id="ELR67219.1"/>
    </source>
</evidence>
<evidence type="ECO:0000313" key="3">
    <source>
        <dbReference type="Proteomes" id="UP000011134"/>
    </source>
</evidence>
<protein>
    <submittedName>
        <fullName evidence="2">Uncharacterized protein</fullName>
    </submittedName>
</protein>
<dbReference type="PATRIC" id="fig|1056511.3.peg.789"/>
<dbReference type="OrthoDB" id="5815646at2"/>
<dbReference type="Proteomes" id="UP000011134">
    <property type="component" value="Unassembled WGS sequence"/>
</dbReference>
<keyword evidence="3" id="KW-1185">Reference proteome</keyword>
<comment type="caution">
    <text evidence="2">The sequence shown here is derived from an EMBL/GenBank/DDBJ whole genome shotgun (WGS) entry which is preliminary data.</text>
</comment>
<organism evidence="2 3">
    <name type="scientific">Photobacterium marinum</name>
    <dbReference type="NCBI Taxonomy" id="1056511"/>
    <lineage>
        <taxon>Bacteria</taxon>
        <taxon>Pseudomonadati</taxon>
        <taxon>Pseudomonadota</taxon>
        <taxon>Gammaproteobacteria</taxon>
        <taxon>Vibrionales</taxon>
        <taxon>Vibrionaceae</taxon>
        <taxon>Photobacterium</taxon>
    </lineage>
</organism>
<name>L8JIB4_9GAMM</name>
<gene>
    <name evidence="2" type="ORF">C942_02727</name>
</gene>
<accession>L8JIB4</accession>
<dbReference type="EMBL" id="AMZO01000003">
    <property type="protein sequence ID" value="ELR67219.1"/>
    <property type="molecule type" value="Genomic_DNA"/>
</dbReference>
<feature type="region of interest" description="Disordered" evidence="1">
    <location>
        <begin position="120"/>
        <end position="143"/>
    </location>
</feature>
<dbReference type="AlphaFoldDB" id="L8JIB4"/>
<dbReference type="RefSeq" id="WP_007462662.1">
    <property type="nucleotide sequence ID" value="NZ_AMZO01000003.1"/>
</dbReference>